<feature type="region of interest" description="Disordered" evidence="1">
    <location>
        <begin position="62"/>
        <end position="85"/>
    </location>
</feature>
<evidence type="ECO:0000313" key="3">
    <source>
        <dbReference type="EMBL" id="KAF2103285.1"/>
    </source>
</evidence>
<dbReference type="Proteomes" id="UP000799772">
    <property type="component" value="Unassembled WGS sequence"/>
</dbReference>
<dbReference type="Pfam" id="PF02338">
    <property type="entry name" value="OTU"/>
    <property type="match status" value="1"/>
</dbReference>
<dbReference type="SUPFAM" id="SSF54001">
    <property type="entry name" value="Cysteine proteinases"/>
    <property type="match status" value="1"/>
</dbReference>
<name>A0A9P4MAI3_9PEZI</name>
<dbReference type="CDD" id="cd22756">
    <property type="entry name" value="OTU_OTUD3-like"/>
    <property type="match status" value="1"/>
</dbReference>
<sequence>SEFPLLSAIGLYAAQTQGDGNCLFNALSDQLYGEQSQHRQIRNAVIEHMREQSSHYKAYVDVHPGGGTRRNPKRKNAGAYSAPVAFSPPTEEEIDRAFENHLKTMAQGGTYGDNMEIVAFATAFNTDVRIYQRDFAYVVEPIQGVVAEDNSGERPVLHIAYHTWEHYSTIRNLDGPHTGLPHVRVKALSPEEEKAQKEKLEQTPVVAQWMIDVVTKSLPFLADKLTIKKTLEETKGNIDLAVSKLLDAEDGGFTSSAQESSSVERGASKKEEDEDSDWRPETEPFTDDERASSAPP</sequence>
<dbReference type="AlphaFoldDB" id="A0A9P4MAI3"/>
<feature type="non-terminal residue" evidence="3">
    <location>
        <position position="1"/>
    </location>
</feature>
<dbReference type="GO" id="GO:0016579">
    <property type="term" value="P:protein deubiquitination"/>
    <property type="evidence" value="ECO:0007669"/>
    <property type="project" value="TreeGrafter"/>
</dbReference>
<reference evidence="3" key="1">
    <citation type="journal article" date="2020" name="Stud. Mycol.">
        <title>101 Dothideomycetes genomes: a test case for predicting lifestyles and emergence of pathogens.</title>
        <authorList>
            <person name="Haridas S."/>
            <person name="Albert R."/>
            <person name="Binder M."/>
            <person name="Bloem J."/>
            <person name="Labutti K."/>
            <person name="Salamov A."/>
            <person name="Andreopoulos B."/>
            <person name="Baker S."/>
            <person name="Barry K."/>
            <person name="Bills G."/>
            <person name="Bluhm B."/>
            <person name="Cannon C."/>
            <person name="Castanera R."/>
            <person name="Culley D."/>
            <person name="Daum C."/>
            <person name="Ezra D."/>
            <person name="Gonzalez J."/>
            <person name="Henrissat B."/>
            <person name="Kuo A."/>
            <person name="Liang C."/>
            <person name="Lipzen A."/>
            <person name="Lutzoni F."/>
            <person name="Magnuson J."/>
            <person name="Mondo S."/>
            <person name="Nolan M."/>
            <person name="Ohm R."/>
            <person name="Pangilinan J."/>
            <person name="Park H.-J."/>
            <person name="Ramirez L."/>
            <person name="Alfaro M."/>
            <person name="Sun H."/>
            <person name="Tritt A."/>
            <person name="Yoshinaga Y."/>
            <person name="Zwiers L.-H."/>
            <person name="Turgeon B."/>
            <person name="Goodwin S."/>
            <person name="Spatafora J."/>
            <person name="Crous P."/>
            <person name="Grigoriev I."/>
        </authorList>
    </citation>
    <scope>NUCLEOTIDE SEQUENCE</scope>
    <source>
        <strain evidence="3">CBS 133067</strain>
    </source>
</reference>
<feature type="compositionally biased region" description="Polar residues" evidence="1">
    <location>
        <begin position="253"/>
        <end position="263"/>
    </location>
</feature>
<evidence type="ECO:0000259" key="2">
    <source>
        <dbReference type="PROSITE" id="PS50802"/>
    </source>
</evidence>
<feature type="region of interest" description="Disordered" evidence="1">
    <location>
        <begin position="249"/>
        <end position="296"/>
    </location>
</feature>
<evidence type="ECO:0000313" key="4">
    <source>
        <dbReference type="Proteomes" id="UP000799772"/>
    </source>
</evidence>
<gene>
    <name evidence="3" type="ORF">NA57DRAFT_15842</name>
</gene>
<dbReference type="Gene3D" id="3.90.70.80">
    <property type="match status" value="1"/>
</dbReference>
<protein>
    <submittedName>
        <fullName evidence="3">Cysteine proteinase</fullName>
    </submittedName>
</protein>
<dbReference type="PROSITE" id="PS50802">
    <property type="entry name" value="OTU"/>
    <property type="match status" value="1"/>
</dbReference>
<dbReference type="PANTHER" id="PTHR12419:SF7">
    <property type="entry name" value="OTU DOMAIN-CONTAINING PROTEIN 3"/>
    <property type="match status" value="1"/>
</dbReference>
<dbReference type="EMBL" id="ML978122">
    <property type="protein sequence ID" value="KAF2103285.1"/>
    <property type="molecule type" value="Genomic_DNA"/>
</dbReference>
<dbReference type="InterPro" id="IPR003323">
    <property type="entry name" value="OTU_dom"/>
</dbReference>
<feature type="non-terminal residue" evidence="3">
    <location>
        <position position="296"/>
    </location>
</feature>
<dbReference type="GO" id="GO:0004843">
    <property type="term" value="F:cysteine-type deubiquitinase activity"/>
    <property type="evidence" value="ECO:0007669"/>
    <property type="project" value="TreeGrafter"/>
</dbReference>
<dbReference type="OrthoDB" id="409956at2759"/>
<accession>A0A9P4MAI3</accession>
<comment type="caution">
    <text evidence="3">The sequence shown here is derived from an EMBL/GenBank/DDBJ whole genome shotgun (WGS) entry which is preliminary data.</text>
</comment>
<feature type="compositionally biased region" description="Basic and acidic residues" evidence="1">
    <location>
        <begin position="266"/>
        <end position="296"/>
    </location>
</feature>
<dbReference type="InterPro" id="IPR050704">
    <property type="entry name" value="Peptidase_C85-like"/>
</dbReference>
<feature type="domain" description="OTU" evidence="2">
    <location>
        <begin position="11"/>
        <end position="173"/>
    </location>
</feature>
<organism evidence="3 4">
    <name type="scientific">Rhizodiscina lignyota</name>
    <dbReference type="NCBI Taxonomy" id="1504668"/>
    <lineage>
        <taxon>Eukaryota</taxon>
        <taxon>Fungi</taxon>
        <taxon>Dikarya</taxon>
        <taxon>Ascomycota</taxon>
        <taxon>Pezizomycotina</taxon>
        <taxon>Dothideomycetes</taxon>
        <taxon>Pleosporomycetidae</taxon>
        <taxon>Aulographales</taxon>
        <taxon>Rhizodiscinaceae</taxon>
        <taxon>Rhizodiscina</taxon>
    </lineage>
</organism>
<dbReference type="InterPro" id="IPR038765">
    <property type="entry name" value="Papain-like_cys_pep_sf"/>
</dbReference>
<evidence type="ECO:0000256" key="1">
    <source>
        <dbReference type="SAM" id="MobiDB-lite"/>
    </source>
</evidence>
<dbReference type="PANTHER" id="PTHR12419">
    <property type="entry name" value="OTU DOMAIN CONTAINING PROTEIN"/>
    <property type="match status" value="1"/>
</dbReference>
<proteinExistence type="predicted"/>
<keyword evidence="4" id="KW-1185">Reference proteome</keyword>